<proteinExistence type="predicted"/>
<organism evidence="1 2">
    <name type="scientific">Gordonia alkanivorans NBRC 16433</name>
    <dbReference type="NCBI Taxonomy" id="1027371"/>
    <lineage>
        <taxon>Bacteria</taxon>
        <taxon>Bacillati</taxon>
        <taxon>Actinomycetota</taxon>
        <taxon>Actinomycetes</taxon>
        <taxon>Mycobacteriales</taxon>
        <taxon>Gordoniaceae</taxon>
        <taxon>Gordonia</taxon>
    </lineage>
</organism>
<comment type="caution">
    <text evidence="1">The sequence shown here is derived from an EMBL/GenBank/DDBJ whole genome shotgun (WGS) entry which is preliminary data.</text>
</comment>
<evidence type="ECO:0008006" key="3">
    <source>
        <dbReference type="Google" id="ProtNLM"/>
    </source>
</evidence>
<gene>
    <name evidence="1" type="ORF">GOALK_048_00970</name>
</gene>
<evidence type="ECO:0000313" key="2">
    <source>
        <dbReference type="Proteomes" id="UP000003558"/>
    </source>
</evidence>
<accession>F9VU46</accession>
<dbReference type="AlphaFoldDB" id="F9VU46"/>
<protein>
    <recommendedName>
        <fullName evidence="3">MarR family transcriptional regulator</fullName>
    </recommendedName>
</protein>
<dbReference type="STRING" id="1027371.GOALK_048_00970"/>
<reference evidence="1 2" key="1">
    <citation type="submission" date="2011-05" db="EMBL/GenBank/DDBJ databases">
        <title>Whole genome shotgun sequence of Gordonia alkanivorans NBRC 16433.</title>
        <authorList>
            <person name="Hosoyama A."/>
            <person name="Nakamura S."/>
            <person name="Takarada H."/>
            <person name="Tsuchikane K."/>
            <person name="Yamazaki S."/>
            <person name="Fujita N."/>
        </authorList>
    </citation>
    <scope>NUCLEOTIDE SEQUENCE [LARGE SCALE GENOMIC DNA]</scope>
    <source>
        <strain evidence="1 2">NBRC 16433</strain>
    </source>
</reference>
<sequence>MSDSSPTGNSVVSGGVEASSWYLGVDRLVEIYDTAKTDVLHTLESTGGRGCRIEELVLKIDCDEELADRTFVTLNAVESLEEMGLVEVVLEEATFRVIASVAK</sequence>
<name>F9VU46_9ACTN</name>
<evidence type="ECO:0000313" key="1">
    <source>
        <dbReference type="EMBL" id="GAA12135.1"/>
    </source>
</evidence>
<dbReference type="RefSeq" id="WP_006358281.1">
    <property type="nucleotide sequence ID" value="NZ_BACI01000048.1"/>
</dbReference>
<dbReference type="EMBL" id="BACI01000048">
    <property type="protein sequence ID" value="GAA12135.1"/>
    <property type="molecule type" value="Genomic_DNA"/>
</dbReference>
<dbReference type="Proteomes" id="UP000003558">
    <property type="component" value="Unassembled WGS sequence"/>
</dbReference>